<evidence type="ECO:0000256" key="6">
    <source>
        <dbReference type="ARBA" id="ARBA00023136"/>
    </source>
</evidence>
<evidence type="ECO:0000256" key="5">
    <source>
        <dbReference type="ARBA" id="ARBA00022989"/>
    </source>
</evidence>
<dbReference type="InterPro" id="IPR020846">
    <property type="entry name" value="MFS_dom"/>
</dbReference>
<dbReference type="GO" id="GO:0005886">
    <property type="term" value="C:plasma membrane"/>
    <property type="evidence" value="ECO:0007669"/>
    <property type="project" value="UniProtKB-SubCell"/>
</dbReference>
<evidence type="ECO:0000313" key="11">
    <source>
        <dbReference type="Proteomes" id="UP000319825"/>
    </source>
</evidence>
<feature type="transmembrane region" description="Helical" evidence="8">
    <location>
        <begin position="90"/>
        <end position="109"/>
    </location>
</feature>
<evidence type="ECO:0000256" key="7">
    <source>
        <dbReference type="SAM" id="MobiDB-lite"/>
    </source>
</evidence>
<dbReference type="InterPro" id="IPR011701">
    <property type="entry name" value="MFS"/>
</dbReference>
<dbReference type="NCBIfam" id="TIGR00711">
    <property type="entry name" value="efflux_EmrB"/>
    <property type="match status" value="1"/>
</dbReference>
<organism evidence="10 11">
    <name type="scientific">Micromonospora olivasterospora</name>
    <dbReference type="NCBI Taxonomy" id="1880"/>
    <lineage>
        <taxon>Bacteria</taxon>
        <taxon>Bacillati</taxon>
        <taxon>Actinomycetota</taxon>
        <taxon>Actinomycetes</taxon>
        <taxon>Micromonosporales</taxon>
        <taxon>Micromonosporaceae</taxon>
        <taxon>Micromonospora</taxon>
    </lineage>
</organism>
<evidence type="ECO:0000256" key="3">
    <source>
        <dbReference type="ARBA" id="ARBA00022475"/>
    </source>
</evidence>
<dbReference type="AlphaFoldDB" id="A0A562IFK9"/>
<evidence type="ECO:0000256" key="8">
    <source>
        <dbReference type="SAM" id="Phobius"/>
    </source>
</evidence>
<dbReference type="EMBL" id="VLKE01000001">
    <property type="protein sequence ID" value="TWH69811.1"/>
    <property type="molecule type" value="Genomic_DNA"/>
</dbReference>
<dbReference type="Pfam" id="PF07690">
    <property type="entry name" value="MFS_1"/>
    <property type="match status" value="1"/>
</dbReference>
<protein>
    <submittedName>
        <fullName evidence="10">EmrB/QacA subfamily drug resistance transporter</fullName>
    </submittedName>
</protein>
<keyword evidence="5 8" id="KW-1133">Transmembrane helix</keyword>
<dbReference type="InterPro" id="IPR004638">
    <property type="entry name" value="EmrB-like"/>
</dbReference>
<feature type="transmembrane region" description="Helical" evidence="8">
    <location>
        <begin position="302"/>
        <end position="326"/>
    </location>
</feature>
<dbReference type="PANTHER" id="PTHR42718:SF49">
    <property type="entry name" value="EXPORT PROTEIN"/>
    <property type="match status" value="1"/>
</dbReference>
<proteinExistence type="predicted"/>
<reference evidence="10 11" key="1">
    <citation type="submission" date="2019-07" db="EMBL/GenBank/DDBJ databases">
        <title>R&amp;d 2014.</title>
        <authorList>
            <person name="Klenk H.-P."/>
        </authorList>
    </citation>
    <scope>NUCLEOTIDE SEQUENCE [LARGE SCALE GENOMIC DNA]</scope>
    <source>
        <strain evidence="10 11">DSM 43868</strain>
    </source>
</reference>
<dbReference type="InterPro" id="IPR036259">
    <property type="entry name" value="MFS_trans_sf"/>
</dbReference>
<gene>
    <name evidence="10" type="ORF">JD77_04825</name>
</gene>
<feature type="transmembrane region" description="Helical" evidence="8">
    <location>
        <begin position="144"/>
        <end position="164"/>
    </location>
</feature>
<keyword evidence="2" id="KW-0813">Transport</keyword>
<evidence type="ECO:0000256" key="4">
    <source>
        <dbReference type="ARBA" id="ARBA00022692"/>
    </source>
</evidence>
<comment type="caution">
    <text evidence="10">The sequence shown here is derived from an EMBL/GenBank/DDBJ whole genome shotgun (WGS) entry which is preliminary data.</text>
</comment>
<feature type="transmembrane region" description="Helical" evidence="8">
    <location>
        <begin position="202"/>
        <end position="223"/>
    </location>
</feature>
<feature type="transmembrane region" description="Helical" evidence="8">
    <location>
        <begin position="171"/>
        <end position="196"/>
    </location>
</feature>
<feature type="transmembrane region" description="Helical" evidence="8">
    <location>
        <begin position="338"/>
        <end position="355"/>
    </location>
</feature>
<dbReference type="Proteomes" id="UP000319825">
    <property type="component" value="Unassembled WGS sequence"/>
</dbReference>
<evidence type="ECO:0000259" key="9">
    <source>
        <dbReference type="PROSITE" id="PS50850"/>
    </source>
</evidence>
<evidence type="ECO:0000256" key="1">
    <source>
        <dbReference type="ARBA" id="ARBA00004651"/>
    </source>
</evidence>
<feature type="transmembrane region" description="Helical" evidence="8">
    <location>
        <begin position="259"/>
        <end position="282"/>
    </location>
</feature>
<feature type="region of interest" description="Disordered" evidence="7">
    <location>
        <begin position="1"/>
        <end position="40"/>
    </location>
</feature>
<feature type="transmembrane region" description="Helical" evidence="8">
    <location>
        <begin position="116"/>
        <end position="138"/>
    </location>
</feature>
<dbReference type="SUPFAM" id="SSF103473">
    <property type="entry name" value="MFS general substrate transporter"/>
    <property type="match status" value="1"/>
</dbReference>
<evidence type="ECO:0000256" key="2">
    <source>
        <dbReference type="ARBA" id="ARBA00022448"/>
    </source>
</evidence>
<feature type="transmembrane region" description="Helical" evidence="8">
    <location>
        <begin position="433"/>
        <end position="452"/>
    </location>
</feature>
<dbReference type="PRINTS" id="PR01036">
    <property type="entry name" value="TCRTETB"/>
</dbReference>
<feature type="transmembrane region" description="Helical" evidence="8">
    <location>
        <begin position="398"/>
        <end position="421"/>
    </location>
</feature>
<name>A0A562IFK9_MICOL</name>
<sequence>MPAIRQNPDKPAHTAGTIPPMTEPSRIGAASSGARGPSRPGVDPKWWTLTAVCLGTFMLLLDLTIVNVALPDIQASLGASFSDVQWVVDAYSLTLAALLLTAGSLADLFGRRRLYLIGLVVFTAASALCGFAQSPFMLELSRGLQGVGGAIMFSVSLALVASAFRGAERGVAFGIWGSLVGVAVAIGPIIGGALVSGLSWRWIFFVNLPIGVVALALTRLKVVESRDEQATRPDWPGFVVFSAALACLVYALIEAGRSSFTAGVVVACFAAAAVLLTAFLLIEARSTHPMFDLRLFRVPTFVGGDIAAFGVSFSIFSMLLYLVLYLQNVLGYSALQTGVRLLLLSGAVLVASAVAGRLSAKVPIRALVGPGLALVGVGLLLMRGLTAASSWTHLVPGLIVAGVGIGFVNPPLASTAVGVVPPRRSGMASGINLTFRQVGIATGVALLGTLLANRLTTVVQSRTAGTPLAAHGDDIARALRNGSVNRLFATVPPQQRDLLDEIARGSFASGLNEILLLAAIVTIAAGILAFALIRSKDFVSPPQGG</sequence>
<keyword evidence="6 8" id="KW-0472">Membrane</keyword>
<dbReference type="Gene3D" id="1.20.1250.20">
    <property type="entry name" value="MFS general substrate transporter like domains"/>
    <property type="match status" value="1"/>
</dbReference>
<dbReference type="GO" id="GO:0022857">
    <property type="term" value="F:transmembrane transporter activity"/>
    <property type="evidence" value="ECO:0007669"/>
    <property type="project" value="InterPro"/>
</dbReference>
<dbReference type="PROSITE" id="PS50850">
    <property type="entry name" value="MFS"/>
    <property type="match status" value="1"/>
</dbReference>
<feature type="transmembrane region" description="Helical" evidence="8">
    <location>
        <begin position="46"/>
        <end position="70"/>
    </location>
</feature>
<dbReference type="Gene3D" id="1.20.1720.10">
    <property type="entry name" value="Multidrug resistance protein D"/>
    <property type="match status" value="1"/>
</dbReference>
<keyword evidence="11" id="KW-1185">Reference proteome</keyword>
<evidence type="ECO:0000313" key="10">
    <source>
        <dbReference type="EMBL" id="TWH69811.1"/>
    </source>
</evidence>
<accession>A0A562IFK9</accession>
<feature type="transmembrane region" description="Helical" evidence="8">
    <location>
        <begin position="235"/>
        <end position="253"/>
    </location>
</feature>
<keyword evidence="4 8" id="KW-0812">Transmembrane</keyword>
<feature type="transmembrane region" description="Helical" evidence="8">
    <location>
        <begin position="367"/>
        <end position="386"/>
    </location>
</feature>
<keyword evidence="3" id="KW-1003">Cell membrane</keyword>
<feature type="domain" description="Major facilitator superfamily (MFS) profile" evidence="9">
    <location>
        <begin position="48"/>
        <end position="537"/>
    </location>
</feature>
<dbReference type="PANTHER" id="PTHR42718">
    <property type="entry name" value="MAJOR FACILITATOR SUPERFAMILY MULTIDRUG TRANSPORTER MFSC"/>
    <property type="match status" value="1"/>
</dbReference>
<dbReference type="CDD" id="cd17321">
    <property type="entry name" value="MFS_MMR_MDR_like"/>
    <property type="match status" value="1"/>
</dbReference>
<comment type="subcellular location">
    <subcellularLocation>
        <location evidence="1">Cell membrane</location>
        <topology evidence="1">Multi-pass membrane protein</topology>
    </subcellularLocation>
</comment>
<feature type="transmembrane region" description="Helical" evidence="8">
    <location>
        <begin position="514"/>
        <end position="533"/>
    </location>
</feature>